<reference evidence="4 5" key="1">
    <citation type="submission" date="2017-07" db="EMBL/GenBank/DDBJ databases">
        <title>Draft whole genome sequences of clinical Proprionibacteriaceae strains.</title>
        <authorList>
            <person name="Bernier A.-M."/>
            <person name="Bernard K."/>
            <person name="Domingo M.-C."/>
        </authorList>
    </citation>
    <scope>NUCLEOTIDE SEQUENCE [LARGE SCALE GENOMIC DNA]</scope>
    <source>
        <strain evidence="4 5">NML 030167</strain>
    </source>
</reference>
<keyword evidence="2" id="KW-0472">Membrane</keyword>
<feature type="transmembrane region" description="Helical" evidence="2">
    <location>
        <begin position="158"/>
        <end position="175"/>
    </location>
</feature>
<dbReference type="Pfam" id="PF11992">
    <property type="entry name" value="TgpA_N"/>
    <property type="match status" value="1"/>
</dbReference>
<organism evidence="4 5">
    <name type="scientific">Enemella evansiae</name>
    <dbReference type="NCBI Taxonomy" id="2016499"/>
    <lineage>
        <taxon>Bacteria</taxon>
        <taxon>Bacillati</taxon>
        <taxon>Actinomycetota</taxon>
        <taxon>Actinomycetes</taxon>
        <taxon>Propionibacteriales</taxon>
        <taxon>Propionibacteriaceae</taxon>
        <taxon>Enemella</taxon>
    </lineage>
</organism>
<feature type="region of interest" description="Disordered" evidence="1">
    <location>
        <begin position="397"/>
        <end position="420"/>
    </location>
</feature>
<dbReference type="InterPro" id="IPR052901">
    <property type="entry name" value="Bact_TGase-like"/>
</dbReference>
<dbReference type="AlphaFoldDB" id="A0A255GFR9"/>
<dbReference type="Gene3D" id="3.10.620.30">
    <property type="match status" value="1"/>
</dbReference>
<feature type="compositionally biased region" description="Low complexity" evidence="1">
    <location>
        <begin position="574"/>
        <end position="586"/>
    </location>
</feature>
<dbReference type="SMART" id="SM00460">
    <property type="entry name" value="TGc"/>
    <property type="match status" value="1"/>
</dbReference>
<feature type="transmembrane region" description="Helical" evidence="2">
    <location>
        <begin position="132"/>
        <end position="151"/>
    </location>
</feature>
<feature type="compositionally biased region" description="Pro residues" evidence="1">
    <location>
        <begin position="587"/>
        <end position="597"/>
    </location>
</feature>
<gene>
    <name evidence="4" type="ORF">CGZ94_09090</name>
</gene>
<protein>
    <recommendedName>
        <fullName evidence="3">Transglutaminase-like domain-containing protein</fullName>
    </recommendedName>
</protein>
<evidence type="ECO:0000313" key="4">
    <source>
        <dbReference type="EMBL" id="OYO14708.1"/>
    </source>
</evidence>
<keyword evidence="2" id="KW-0812">Transmembrane</keyword>
<feature type="region of interest" description="Disordered" evidence="1">
    <location>
        <begin position="555"/>
        <end position="600"/>
    </location>
</feature>
<dbReference type="PANTHER" id="PTHR42736:SF1">
    <property type="entry name" value="PROTEIN-GLUTAMINE GAMMA-GLUTAMYLTRANSFERASE"/>
    <property type="match status" value="1"/>
</dbReference>
<dbReference type="SUPFAM" id="SSF54001">
    <property type="entry name" value="Cysteine proteinases"/>
    <property type="match status" value="1"/>
</dbReference>
<dbReference type="EMBL" id="NMVO01000012">
    <property type="protein sequence ID" value="OYO14708.1"/>
    <property type="molecule type" value="Genomic_DNA"/>
</dbReference>
<evidence type="ECO:0000256" key="2">
    <source>
        <dbReference type="SAM" id="Phobius"/>
    </source>
</evidence>
<dbReference type="OrthoDB" id="9804023at2"/>
<dbReference type="Pfam" id="PF01841">
    <property type="entry name" value="Transglut_core"/>
    <property type="match status" value="1"/>
</dbReference>
<feature type="transmembrane region" description="Helical" evidence="2">
    <location>
        <begin position="27"/>
        <end position="45"/>
    </location>
</feature>
<proteinExistence type="predicted"/>
<dbReference type="RefSeq" id="WP_094405398.1">
    <property type="nucleotide sequence ID" value="NZ_NMVO01000012.1"/>
</dbReference>
<feature type="domain" description="Transglutaminase-like" evidence="3">
    <location>
        <begin position="482"/>
        <end position="551"/>
    </location>
</feature>
<dbReference type="Proteomes" id="UP000215896">
    <property type="component" value="Unassembled WGS sequence"/>
</dbReference>
<feature type="compositionally biased region" description="Polar residues" evidence="1">
    <location>
        <begin position="555"/>
        <end position="573"/>
    </location>
</feature>
<evidence type="ECO:0000259" key="3">
    <source>
        <dbReference type="SMART" id="SM00460"/>
    </source>
</evidence>
<feature type="transmembrane region" description="Helical" evidence="2">
    <location>
        <begin position="51"/>
        <end position="69"/>
    </location>
</feature>
<keyword evidence="2" id="KW-1133">Transmembrane helix</keyword>
<feature type="transmembrane region" description="Helical" evidence="2">
    <location>
        <begin position="78"/>
        <end position="98"/>
    </location>
</feature>
<sequence>MTAPTAPARSASTSGTRTPRLQVSDRYAVAIMIASILAATTLIPLTTDTSFLLLSAIGVIALGLVGAVLRRLRQPEGLVLGIQSVVLLGYLFAVSLALSDGGNVFGNFVGLYAQATEHMRTQPAPMAPNPGVTLLFVTAVGVIALLTDVLVQGIDRPMWAIAPLAALFLVPALALTTRVPIWTFLAIAVGYLGVLLAEGINTSERWPRGVRRSEHDRGSGPLAWQLAALVAIPAIVLSLALGSLAPTVPFNGWGGSRPRGEGPLQMTDPTLDLRRNLNQPEDRVVMTYRTDQPGGVYLRMASLPILDNSGWHNSGMQLTNGRDLPPAPGYRAVPGQPTRTTQIQIADFRSEYLPLPFAPDSFEAPGNWAYDRDSLVVLATGDNRLEATRGLNYTVRSTDIEPDGRGLSNAQVSNPPDSPYTVPVPQDVPDDILNLALRITNEAPTPALKAAAIQKYLRTDGGFTYSTEPQPGAGYQALQNFLFVDKKGYCEQFAASMGLMARVVGIPSRIGVGFLPGERQGDEWQVSIRDAHAWPELWFEGYGWVRFEPTPSIAQPPSWTVQSTNTSNEQQPGASASPAPAETQAPAPEPTPTPEPTPEVAAPVEENQFPWRRVLGTAGVVALLGALACTPMLLRNRRRSIRLSDTGDQSQQVENAWSEVRDSVVDSGADWPRGTPRVIGTQLAHDLDPTSAKAVTALALTVERERYSRQHDLNVDLPAVTHQVRQGLHNRTEGMAKFLADWWPRSLFTRRR</sequence>
<dbReference type="InterPro" id="IPR002931">
    <property type="entry name" value="Transglutaminase-like"/>
</dbReference>
<feature type="transmembrane region" description="Helical" evidence="2">
    <location>
        <begin position="222"/>
        <end position="241"/>
    </location>
</feature>
<comment type="caution">
    <text evidence="4">The sequence shown here is derived from an EMBL/GenBank/DDBJ whole genome shotgun (WGS) entry which is preliminary data.</text>
</comment>
<dbReference type="PANTHER" id="PTHR42736">
    <property type="entry name" value="PROTEIN-GLUTAMINE GAMMA-GLUTAMYLTRANSFERASE"/>
    <property type="match status" value="1"/>
</dbReference>
<accession>A0A255GFR9</accession>
<feature type="transmembrane region" description="Helical" evidence="2">
    <location>
        <begin position="181"/>
        <end position="201"/>
    </location>
</feature>
<evidence type="ECO:0000313" key="5">
    <source>
        <dbReference type="Proteomes" id="UP000215896"/>
    </source>
</evidence>
<dbReference type="InterPro" id="IPR038765">
    <property type="entry name" value="Papain-like_cys_pep_sf"/>
</dbReference>
<dbReference type="InterPro" id="IPR021878">
    <property type="entry name" value="TgpA_N"/>
</dbReference>
<keyword evidence="5" id="KW-1185">Reference proteome</keyword>
<evidence type="ECO:0000256" key="1">
    <source>
        <dbReference type="SAM" id="MobiDB-lite"/>
    </source>
</evidence>
<name>A0A255GFR9_9ACTN</name>